<keyword evidence="2" id="KW-1133">Transmembrane helix</keyword>
<name>A0AAV8XNN2_9CUCU</name>
<evidence type="ECO:0000256" key="2">
    <source>
        <dbReference type="SAM" id="Phobius"/>
    </source>
</evidence>
<protein>
    <submittedName>
        <fullName evidence="3">Uncharacterized protein</fullName>
    </submittedName>
</protein>
<dbReference type="Proteomes" id="UP001162162">
    <property type="component" value="Unassembled WGS sequence"/>
</dbReference>
<keyword evidence="2" id="KW-0472">Membrane</keyword>
<keyword evidence="4" id="KW-1185">Reference proteome</keyword>
<proteinExistence type="predicted"/>
<sequence>MSGSPIPDVRHSVPFAAFLRPNYTDFLNYQDVTTTIYPVYSSPETRNNSGGDGDSDQNPREINSFYFYKKMANAPGTPKTITVDEDGILIRVSENPGNFENRNARSISLYSGSAVIASRFTSSPTIYSASTKYASQKPRFSLPMRRHLLDGEFLIGGTIICGIPRIYILIIMERVVMKIN</sequence>
<feature type="transmembrane region" description="Helical" evidence="2">
    <location>
        <begin position="153"/>
        <end position="172"/>
    </location>
</feature>
<keyword evidence="2" id="KW-0812">Transmembrane</keyword>
<feature type="region of interest" description="Disordered" evidence="1">
    <location>
        <begin position="40"/>
        <end position="59"/>
    </location>
</feature>
<feature type="compositionally biased region" description="Polar residues" evidence="1">
    <location>
        <begin position="40"/>
        <end position="49"/>
    </location>
</feature>
<evidence type="ECO:0000313" key="3">
    <source>
        <dbReference type="EMBL" id="KAJ8940166.1"/>
    </source>
</evidence>
<gene>
    <name evidence="3" type="ORF">NQ318_019375</name>
</gene>
<accession>A0AAV8XNN2</accession>
<organism evidence="3 4">
    <name type="scientific">Aromia moschata</name>
    <dbReference type="NCBI Taxonomy" id="1265417"/>
    <lineage>
        <taxon>Eukaryota</taxon>
        <taxon>Metazoa</taxon>
        <taxon>Ecdysozoa</taxon>
        <taxon>Arthropoda</taxon>
        <taxon>Hexapoda</taxon>
        <taxon>Insecta</taxon>
        <taxon>Pterygota</taxon>
        <taxon>Neoptera</taxon>
        <taxon>Endopterygota</taxon>
        <taxon>Coleoptera</taxon>
        <taxon>Polyphaga</taxon>
        <taxon>Cucujiformia</taxon>
        <taxon>Chrysomeloidea</taxon>
        <taxon>Cerambycidae</taxon>
        <taxon>Cerambycinae</taxon>
        <taxon>Callichromatini</taxon>
        <taxon>Aromia</taxon>
    </lineage>
</organism>
<evidence type="ECO:0000313" key="4">
    <source>
        <dbReference type="Proteomes" id="UP001162162"/>
    </source>
</evidence>
<dbReference type="EMBL" id="JAPWTK010000448">
    <property type="protein sequence ID" value="KAJ8940166.1"/>
    <property type="molecule type" value="Genomic_DNA"/>
</dbReference>
<dbReference type="AlphaFoldDB" id="A0AAV8XNN2"/>
<comment type="caution">
    <text evidence="3">The sequence shown here is derived from an EMBL/GenBank/DDBJ whole genome shotgun (WGS) entry which is preliminary data.</text>
</comment>
<reference evidence="3" key="1">
    <citation type="journal article" date="2023" name="Insect Mol. Biol.">
        <title>Genome sequencing provides insights into the evolution of gene families encoding plant cell wall-degrading enzymes in longhorned beetles.</title>
        <authorList>
            <person name="Shin N.R."/>
            <person name="Okamura Y."/>
            <person name="Kirsch R."/>
            <person name="Pauchet Y."/>
        </authorList>
    </citation>
    <scope>NUCLEOTIDE SEQUENCE</scope>
    <source>
        <strain evidence="3">AMC_N1</strain>
    </source>
</reference>
<evidence type="ECO:0000256" key="1">
    <source>
        <dbReference type="SAM" id="MobiDB-lite"/>
    </source>
</evidence>